<protein>
    <recommendedName>
        <fullName evidence="8">Major facilitator superfamily associated domain-containing protein</fullName>
    </recommendedName>
</protein>
<feature type="transmembrane region" description="Helical" evidence="7">
    <location>
        <begin position="147"/>
        <end position="166"/>
    </location>
</feature>
<dbReference type="SUPFAM" id="SSF103473">
    <property type="entry name" value="MFS general substrate transporter"/>
    <property type="match status" value="2"/>
</dbReference>
<feature type="domain" description="Major facilitator superfamily associated" evidence="8">
    <location>
        <begin position="83"/>
        <end position="786"/>
    </location>
</feature>
<evidence type="ECO:0000256" key="2">
    <source>
        <dbReference type="ARBA" id="ARBA00005241"/>
    </source>
</evidence>
<comment type="subcellular location">
    <subcellularLocation>
        <location evidence="1">Membrane</location>
        <topology evidence="1">Multi-pass membrane protein</topology>
    </subcellularLocation>
</comment>
<evidence type="ECO:0000256" key="5">
    <source>
        <dbReference type="ARBA" id="ARBA00023136"/>
    </source>
</evidence>
<evidence type="ECO:0000256" key="6">
    <source>
        <dbReference type="SAM" id="MobiDB-lite"/>
    </source>
</evidence>
<dbReference type="CDD" id="cd17335">
    <property type="entry name" value="MFS_MFSD6"/>
    <property type="match status" value="1"/>
</dbReference>
<keyword evidence="10" id="KW-1185">Reference proteome</keyword>
<keyword evidence="4 7" id="KW-1133">Transmembrane helix</keyword>
<feature type="transmembrane region" description="Helical" evidence="7">
    <location>
        <begin position="506"/>
        <end position="523"/>
    </location>
</feature>
<dbReference type="PANTHER" id="PTHR16172:SF2">
    <property type="entry name" value="MAJOR FACILITATOR SUPERFAMILY DOMAIN-CONTAINING PROTEIN 6"/>
    <property type="match status" value="1"/>
</dbReference>
<feature type="region of interest" description="Disordered" evidence="6">
    <location>
        <begin position="341"/>
        <end position="360"/>
    </location>
</feature>
<dbReference type="EMBL" id="JACSEA010000018">
    <property type="protein sequence ID" value="KAF7382738.1"/>
    <property type="molecule type" value="Genomic_DNA"/>
</dbReference>
<feature type="transmembrane region" description="Helical" evidence="7">
    <location>
        <begin position="88"/>
        <end position="107"/>
    </location>
</feature>
<sequence>MQNYGHEDYDYGVQEGTIGQDEQHTASGRNLPQVPGVRPMVDPQAQGEVDPTLYPEPKEATHKIRGKSDFLEYLFGSVDQELLTVKTFYFFFYSAFGSLFPLMGVYFKQMGMNAAQCGLLIGIRPLIEFLSAPFWGSLADRWQKGKLILLGSLSCWIIFTLPLGFIQPPATSCMVNENYTSFLKASSPGQRIVKRSIDLDECYNAATEDEYLEVAANVVFERLRRNTDDNEIFDRTKSFDGQVKADEVKKIDDYNNGKARRIYDIENNRVRKRRAASNEENTSSGDLRYEQLVFEDDTSDPNAKIIDFEALQRKNRPADVLEYKRFLKNEPLEEGRVPKKAYQGRTKEKMKPAKEKTMVRREIRQDQKIFRANFGNNEATWSSMKSLRKLLSLEEEELEEREEGKDEAFPDKMLVRNKRNVRSSAGQSPLAVTYAANYNEKENKGWVKPLFSSIVYRLPDIHKTFFLLLLLVVVGEFFSAPAITLADSAVITLLGEDADRYGHQRMFGSLGWGLAMFFVGIALDHSTAFPDHPCDPDAREKNYTICFAIFCVLMGAALITALQINFKYDVVASEPEVAKVPAEPTREEQLQSQLSQQLNLPGLQDSSAAVNPKPLPPEGQTKMFAQTMREIPEWVTVLKQFKDLKCSSFLFVAWWMGFGIGLIFTFLFWHLQDYGGSPTLFGVASVINHISEIFAYFFSFKLITQIGHVKVLCLGLAGNVIRFLYISWLVKPWWVLPFEFIQGITHAAVWAACCSYIAHNTPQHLRSSAQGVLQGLHHGLGRGCGADPHQVAEVTHLAPHGVPSNAIPRALSSTRLHELANQESGYGATYQTTGGNLDVPGANGGAVNPTNPFLNGGGGGGGGYNYGMTGKGEDEYIRRSFKVYNEVVGKEFDLAKPPPIETHLHAQQPCTNPFHQHDYDW</sequence>
<gene>
    <name evidence="9" type="ORF">HZH66_013140</name>
</gene>
<feature type="transmembrane region" description="Helical" evidence="7">
    <location>
        <begin position="681"/>
        <end position="699"/>
    </location>
</feature>
<name>A0A834J6A0_VESVU</name>
<dbReference type="AlphaFoldDB" id="A0A834J6A0"/>
<organism evidence="9 10">
    <name type="scientific">Vespula vulgaris</name>
    <name type="common">Yellow jacket</name>
    <name type="synonym">Wasp</name>
    <dbReference type="NCBI Taxonomy" id="7454"/>
    <lineage>
        <taxon>Eukaryota</taxon>
        <taxon>Metazoa</taxon>
        <taxon>Ecdysozoa</taxon>
        <taxon>Arthropoda</taxon>
        <taxon>Hexapoda</taxon>
        <taxon>Insecta</taxon>
        <taxon>Pterygota</taxon>
        <taxon>Neoptera</taxon>
        <taxon>Endopterygota</taxon>
        <taxon>Hymenoptera</taxon>
        <taxon>Apocrita</taxon>
        <taxon>Aculeata</taxon>
        <taxon>Vespoidea</taxon>
        <taxon>Vespidae</taxon>
        <taxon>Vespinae</taxon>
        <taxon>Vespula</taxon>
    </lineage>
</organism>
<evidence type="ECO:0000313" key="9">
    <source>
        <dbReference type="EMBL" id="KAF7382738.1"/>
    </source>
</evidence>
<feature type="transmembrane region" description="Helical" evidence="7">
    <location>
        <begin position="465"/>
        <end position="494"/>
    </location>
</feature>
<dbReference type="Gene3D" id="1.20.1250.20">
    <property type="entry name" value="MFS general substrate transporter like domains"/>
    <property type="match status" value="3"/>
</dbReference>
<accession>A0A834J6A0</accession>
<comment type="caution">
    <text evidence="9">The sequence shown here is derived from an EMBL/GenBank/DDBJ whole genome shotgun (WGS) entry which is preliminary data.</text>
</comment>
<feature type="transmembrane region" description="Helical" evidence="7">
    <location>
        <begin position="711"/>
        <end position="728"/>
    </location>
</feature>
<reference evidence="9" key="1">
    <citation type="journal article" date="2020" name="G3 (Bethesda)">
        <title>High-Quality Assemblies for Three Invasive Social Wasps from the &lt;i&gt;Vespula&lt;/i&gt; Genus.</title>
        <authorList>
            <person name="Harrop T.W.R."/>
            <person name="Guhlin J."/>
            <person name="McLaughlin G.M."/>
            <person name="Permina E."/>
            <person name="Stockwell P."/>
            <person name="Gilligan J."/>
            <person name="Le Lec M.F."/>
            <person name="Gruber M.A.M."/>
            <person name="Quinn O."/>
            <person name="Lovegrove M."/>
            <person name="Duncan E.J."/>
            <person name="Remnant E.J."/>
            <person name="Van Eeckhoven J."/>
            <person name="Graham B."/>
            <person name="Knapp R.A."/>
            <person name="Langford K.W."/>
            <person name="Kronenberg Z."/>
            <person name="Press M.O."/>
            <person name="Eacker S.M."/>
            <person name="Wilson-Rankin E.E."/>
            <person name="Purcell J."/>
            <person name="Lester P.J."/>
            <person name="Dearden P.K."/>
        </authorList>
    </citation>
    <scope>NUCLEOTIDE SEQUENCE</scope>
    <source>
        <strain evidence="9">Marl-1</strain>
    </source>
</reference>
<evidence type="ECO:0000256" key="7">
    <source>
        <dbReference type="SAM" id="Phobius"/>
    </source>
</evidence>
<keyword evidence="3 7" id="KW-0812">Transmembrane</keyword>
<dbReference type="PANTHER" id="PTHR16172">
    <property type="entry name" value="MAJOR FACILITATOR SUPERFAMILY DOMAIN-CONTAINING PROTEIN 6-LIKE"/>
    <property type="match status" value="1"/>
</dbReference>
<dbReference type="GO" id="GO:0016020">
    <property type="term" value="C:membrane"/>
    <property type="evidence" value="ECO:0007669"/>
    <property type="project" value="UniProtKB-SubCell"/>
</dbReference>
<evidence type="ECO:0000259" key="8">
    <source>
        <dbReference type="Pfam" id="PF12832"/>
    </source>
</evidence>
<dbReference type="Pfam" id="PF12832">
    <property type="entry name" value="MFS_1_like"/>
    <property type="match status" value="1"/>
</dbReference>
<feature type="region of interest" description="Disordered" evidence="6">
    <location>
        <begin position="21"/>
        <end position="55"/>
    </location>
</feature>
<dbReference type="InterPro" id="IPR036259">
    <property type="entry name" value="MFS_trans_sf"/>
</dbReference>
<dbReference type="InterPro" id="IPR024989">
    <property type="entry name" value="MFS_assoc_dom"/>
</dbReference>
<dbReference type="Proteomes" id="UP000614350">
    <property type="component" value="Unassembled WGS sequence"/>
</dbReference>
<evidence type="ECO:0000313" key="10">
    <source>
        <dbReference type="Proteomes" id="UP000614350"/>
    </source>
</evidence>
<keyword evidence="5 7" id="KW-0472">Membrane</keyword>
<comment type="similarity">
    <text evidence="2">Belongs to the major facilitator superfamily. MFSD6 family.</text>
</comment>
<feature type="transmembrane region" description="Helical" evidence="7">
    <location>
        <begin position="543"/>
        <end position="562"/>
    </location>
</feature>
<evidence type="ECO:0000256" key="1">
    <source>
        <dbReference type="ARBA" id="ARBA00004141"/>
    </source>
</evidence>
<proteinExistence type="inferred from homology"/>
<feature type="compositionally biased region" description="Basic and acidic residues" evidence="6">
    <location>
        <begin position="345"/>
        <end position="360"/>
    </location>
</feature>
<dbReference type="InterPro" id="IPR051717">
    <property type="entry name" value="MFS_MFSD6"/>
</dbReference>
<evidence type="ECO:0000256" key="4">
    <source>
        <dbReference type="ARBA" id="ARBA00022989"/>
    </source>
</evidence>
<evidence type="ECO:0000256" key="3">
    <source>
        <dbReference type="ARBA" id="ARBA00022692"/>
    </source>
</evidence>
<feature type="transmembrane region" description="Helical" evidence="7">
    <location>
        <begin position="649"/>
        <end position="669"/>
    </location>
</feature>